<name>A0A226F5Q6_FOLCA</name>
<comment type="caution">
    <text evidence="3">The sequence shown here is derived from an EMBL/GenBank/DDBJ whole genome shotgun (WGS) entry which is preliminary data.</text>
</comment>
<evidence type="ECO:0000313" key="3">
    <source>
        <dbReference type="EMBL" id="OXA64778.1"/>
    </source>
</evidence>
<keyword evidence="4" id="KW-1185">Reference proteome</keyword>
<evidence type="ECO:0000256" key="2">
    <source>
        <dbReference type="SAM" id="SignalP"/>
    </source>
</evidence>
<dbReference type="AlphaFoldDB" id="A0A226F5Q6"/>
<protein>
    <submittedName>
        <fullName evidence="3">Uncharacterized protein</fullName>
    </submittedName>
</protein>
<gene>
    <name evidence="3" type="ORF">Fcan01_01338</name>
</gene>
<dbReference type="EMBL" id="LNIX01000001">
    <property type="protein sequence ID" value="OXA64778.1"/>
    <property type="molecule type" value="Genomic_DNA"/>
</dbReference>
<proteinExistence type="predicted"/>
<feature type="transmembrane region" description="Helical" evidence="1">
    <location>
        <begin position="607"/>
        <end position="627"/>
    </location>
</feature>
<dbReference type="Proteomes" id="UP000198287">
    <property type="component" value="Unassembled WGS sequence"/>
</dbReference>
<organism evidence="3 4">
    <name type="scientific">Folsomia candida</name>
    <name type="common">Springtail</name>
    <dbReference type="NCBI Taxonomy" id="158441"/>
    <lineage>
        <taxon>Eukaryota</taxon>
        <taxon>Metazoa</taxon>
        <taxon>Ecdysozoa</taxon>
        <taxon>Arthropoda</taxon>
        <taxon>Hexapoda</taxon>
        <taxon>Collembola</taxon>
        <taxon>Entomobryomorpha</taxon>
        <taxon>Isotomoidea</taxon>
        <taxon>Isotomidae</taxon>
        <taxon>Proisotominae</taxon>
        <taxon>Folsomia</taxon>
    </lineage>
</organism>
<evidence type="ECO:0000313" key="4">
    <source>
        <dbReference type="Proteomes" id="UP000198287"/>
    </source>
</evidence>
<feature type="signal peptide" evidence="2">
    <location>
        <begin position="1"/>
        <end position="21"/>
    </location>
</feature>
<sequence>MKISATVITATIIFLSMLGSSSPVSKFDSKYLISKIPSEYEIHFRTCYPNNILESYVPIQLDHVITIQSYYGLCEETLDPFLAKREVLYFQTVKRLSSNGKVFILLPSPALESLHYLIIRTGYGISANHAVLFYVIQQTEDLRHLIRSFKDLNNIPEPRFVSPLVFLGVKDKLDFYNVKKVTIASGQLVCYTCHENERFTTLELDKMDLLSLLDLHIRLNSNANGGMIQLYQIGEPVPTQEDIQKNPRLTQCNKYFQSEPKCANAFFVILQILMAKVNISSVAEANTCSPYEDSSWSAVFACWGTLGMEDIDGLSDYDHALLAGFHQQVMHSIYCVQQATFTAPSWTWFVTPFDWEIWFLLATSVLFFGLVLRSVEISLDVLFYFIYVPVRNIKRFRIILIPSLIFISFLSYHYESFTTTQLTAPLHILSYETTKDLVLAGYRFVLPDKSYFPLIQVMAGKQYSEMMGRQVTLEDAYFDKSVNIFRDILRPSWFNSIAKYKGYVPMREQVLNKLGKSEVKVRMDKVSCFVTKTYFVKLTFRLMVYGNLAISKDLARILVWHVDNGIWMWLGDLMWVNFMRRMSKERFQEECLNGCQQGNKLKLSESVGLLFIVHAVLSFVSVIIYLMEDYERLGQRLTVIVKLGRNLWSKLWSKSKRGRVSAADLKFNPAWDNLFRNEFGHAIVRVQQTVSSKWE</sequence>
<evidence type="ECO:0000256" key="1">
    <source>
        <dbReference type="SAM" id="Phobius"/>
    </source>
</evidence>
<keyword evidence="2" id="KW-0732">Signal</keyword>
<reference evidence="3 4" key="1">
    <citation type="submission" date="2015-12" db="EMBL/GenBank/DDBJ databases">
        <title>The genome of Folsomia candida.</title>
        <authorList>
            <person name="Faddeeva A."/>
            <person name="Derks M.F."/>
            <person name="Anvar Y."/>
            <person name="Smit S."/>
            <person name="Van Straalen N."/>
            <person name="Roelofs D."/>
        </authorList>
    </citation>
    <scope>NUCLEOTIDE SEQUENCE [LARGE SCALE GENOMIC DNA]</scope>
    <source>
        <strain evidence="3 4">VU population</strain>
        <tissue evidence="3">Whole body</tissue>
    </source>
</reference>
<feature type="chain" id="PRO_5012940365" evidence="2">
    <location>
        <begin position="22"/>
        <end position="695"/>
    </location>
</feature>
<accession>A0A226F5Q6</accession>
<keyword evidence="1" id="KW-0472">Membrane</keyword>
<keyword evidence="1" id="KW-0812">Transmembrane</keyword>
<keyword evidence="1" id="KW-1133">Transmembrane helix</keyword>